<evidence type="ECO:0000313" key="4">
    <source>
        <dbReference type="EMBL" id="KAK1684105.1"/>
    </source>
</evidence>
<feature type="region of interest" description="Disordered" evidence="1">
    <location>
        <begin position="769"/>
        <end position="800"/>
    </location>
</feature>
<dbReference type="SUPFAM" id="SSF56672">
    <property type="entry name" value="DNA/RNA polymerases"/>
    <property type="match status" value="1"/>
</dbReference>
<dbReference type="GO" id="GO:0003824">
    <property type="term" value="F:catalytic activity"/>
    <property type="evidence" value="ECO:0007669"/>
    <property type="project" value="InterPro"/>
</dbReference>
<reference evidence="4" key="1">
    <citation type="submission" date="2023-07" db="EMBL/GenBank/DDBJ databases">
        <title>A chromosome-level genome assembly of Lolium multiflorum.</title>
        <authorList>
            <person name="Chen Y."/>
            <person name="Copetti D."/>
            <person name="Kolliker R."/>
            <person name="Studer B."/>
        </authorList>
    </citation>
    <scope>NUCLEOTIDE SEQUENCE</scope>
    <source>
        <strain evidence="4">02402/16</strain>
        <tissue evidence="4">Leaf</tissue>
    </source>
</reference>
<comment type="caution">
    <text evidence="4">The sequence shown here is derived from an EMBL/GenBank/DDBJ whole genome shotgun (WGS) entry which is preliminary data.</text>
</comment>
<protein>
    <recommendedName>
        <fullName evidence="6">Reverse transcriptase domain-containing protein</fullName>
    </recommendedName>
</protein>
<dbReference type="PANTHER" id="PTHR46890:SF48">
    <property type="entry name" value="RNA-DIRECTED DNA POLYMERASE"/>
    <property type="match status" value="1"/>
</dbReference>
<feature type="domain" description="Endonuclease/exonuclease/phosphatase" evidence="3">
    <location>
        <begin position="7"/>
        <end position="207"/>
    </location>
</feature>
<feature type="compositionally biased region" description="Basic and acidic residues" evidence="1">
    <location>
        <begin position="852"/>
        <end position="864"/>
    </location>
</feature>
<dbReference type="PANTHER" id="PTHR46890">
    <property type="entry name" value="NON-LTR RETROLELEMENT REVERSE TRANSCRIPTASE-LIKE PROTEIN-RELATED"/>
    <property type="match status" value="1"/>
</dbReference>
<proteinExistence type="predicted"/>
<feature type="compositionally biased region" description="Low complexity" evidence="1">
    <location>
        <begin position="780"/>
        <end position="800"/>
    </location>
</feature>
<dbReference type="InterPro" id="IPR043502">
    <property type="entry name" value="DNA/RNA_pol_sf"/>
</dbReference>
<feature type="region of interest" description="Disordered" evidence="1">
    <location>
        <begin position="903"/>
        <end position="938"/>
    </location>
</feature>
<evidence type="ECO:0008006" key="6">
    <source>
        <dbReference type="Google" id="ProtNLM"/>
    </source>
</evidence>
<feature type="region of interest" description="Disordered" evidence="1">
    <location>
        <begin position="602"/>
        <end position="648"/>
    </location>
</feature>
<dbReference type="AlphaFoldDB" id="A0AAD8WX80"/>
<feature type="domain" description="Reverse transcriptase" evidence="2">
    <location>
        <begin position="487"/>
        <end position="600"/>
    </location>
</feature>
<dbReference type="InterPro" id="IPR005135">
    <property type="entry name" value="Endo/exonuclease/phosphatase"/>
</dbReference>
<evidence type="ECO:0000256" key="1">
    <source>
        <dbReference type="SAM" id="MobiDB-lite"/>
    </source>
</evidence>
<accession>A0AAD8WX80</accession>
<dbReference type="Pfam" id="PF03372">
    <property type="entry name" value="Exo_endo_phos"/>
    <property type="match status" value="1"/>
</dbReference>
<dbReference type="EMBL" id="JAUUTY010000002">
    <property type="protein sequence ID" value="KAK1684105.1"/>
    <property type="molecule type" value="Genomic_DNA"/>
</dbReference>
<feature type="compositionally biased region" description="Low complexity" evidence="1">
    <location>
        <begin position="614"/>
        <end position="638"/>
    </location>
</feature>
<evidence type="ECO:0000259" key="2">
    <source>
        <dbReference type="Pfam" id="PF00078"/>
    </source>
</evidence>
<keyword evidence="5" id="KW-1185">Reference proteome</keyword>
<dbReference type="CDD" id="cd01650">
    <property type="entry name" value="RT_nLTR_like"/>
    <property type="match status" value="1"/>
</dbReference>
<dbReference type="SUPFAM" id="SSF56219">
    <property type="entry name" value="DNase I-like"/>
    <property type="match status" value="1"/>
</dbReference>
<dbReference type="InterPro" id="IPR036691">
    <property type="entry name" value="Endo/exonu/phosph_ase_sf"/>
</dbReference>
<evidence type="ECO:0000259" key="3">
    <source>
        <dbReference type="Pfam" id="PF03372"/>
    </source>
</evidence>
<dbReference type="InterPro" id="IPR000477">
    <property type="entry name" value="RT_dom"/>
</dbReference>
<dbReference type="Proteomes" id="UP001231189">
    <property type="component" value="Unassembled WGS sequence"/>
</dbReference>
<dbReference type="InterPro" id="IPR052343">
    <property type="entry name" value="Retrotransposon-Effector_Assoc"/>
</dbReference>
<dbReference type="Pfam" id="PF00078">
    <property type="entry name" value="RVT_1"/>
    <property type="match status" value="1"/>
</dbReference>
<sequence length="956" mass="106130">MKTSPAVRALMDVHRQIKSDVMFLSESHLDNAKAEKLMRKLKFDKCLVHESDGRSGGLILMWKKDIKIVRRRVEKNFIDVIIQGEQDWRFTGFYGEPSWQNKYKSWDYIRELNTNCTLPWLIIGDFNEILYSWEKEGGIPRANRYMKSFQDCLSDCGLEDLGYIGDIFTWQRGKIRERLDRAVANAAWNNLFPLSKAINGGMTKSDHRPVSVDTHYLPETHTASILPKRFEARWLQEETVDLIVQNAWQIASSRGLCPTLSLKTAHVHADLHDWDQWVLKRPKKRIDQLKTELEGLRRGPLSDESIADQKEILLKIELLLEQEELHWVQRGRANWLRHGDSNTSFFHNFASARKKKNTIKHLIDNSGHKWEDPQGMSNLIKFYFEELFTREVNEPSDEVLQKVPMRVTTEMNNSLCRRFSEEEVKKALFQIGDLKAPGPDGLHAVFYKRYWSLLGEDLTREVLQAVNSGIIPQGWNDTVVVLIPKVENAENITQFRPISLCNVVYKVISKMLANRLKLILPEIIGPHQSAFVPGRLITDNILIAYECVHTIKKKQGKKGLCAVKLDMHKAYDRVEWCFLEKMMIKLGFDQRWVKLIMSCVSSGSKRPPPPSPSPWTSRKPTPGRLTQSTSFSSSVTSSSKDHNGSGKSFAAASDAAAASVAGERRVVLYFTSLRAVRPTFEACRDVRAILRGLRVGVDERDVPPRRLGELRALCGGRPARRASSPAATAATRPTCAHCTGGELGASGRGAAAGTHAVRVLRRRALLPGGAAAEHRGSARRGGAASARRATSGLAGTHGAPAVTTAAWRRRTAQRRVRRGAAGAATTRCGAAARGLCGGGCASFCHDGLAPPKERQEEYRGKEVGPRGAATTGGAAQPWPRGPGVWGLVWPPAPFRLLKASVAKPPHESHDMENLPDAAAANPISGDSEIASAPCRRGESSPGGLFIAMIASGVMSE</sequence>
<name>A0AAD8WX80_LOLMU</name>
<dbReference type="Gene3D" id="3.60.10.10">
    <property type="entry name" value="Endonuclease/exonuclease/phosphatase"/>
    <property type="match status" value="1"/>
</dbReference>
<organism evidence="4 5">
    <name type="scientific">Lolium multiflorum</name>
    <name type="common">Italian ryegrass</name>
    <name type="synonym">Lolium perenne subsp. multiflorum</name>
    <dbReference type="NCBI Taxonomy" id="4521"/>
    <lineage>
        <taxon>Eukaryota</taxon>
        <taxon>Viridiplantae</taxon>
        <taxon>Streptophyta</taxon>
        <taxon>Embryophyta</taxon>
        <taxon>Tracheophyta</taxon>
        <taxon>Spermatophyta</taxon>
        <taxon>Magnoliopsida</taxon>
        <taxon>Liliopsida</taxon>
        <taxon>Poales</taxon>
        <taxon>Poaceae</taxon>
        <taxon>BOP clade</taxon>
        <taxon>Pooideae</taxon>
        <taxon>Poodae</taxon>
        <taxon>Poeae</taxon>
        <taxon>Poeae Chloroplast Group 2 (Poeae type)</taxon>
        <taxon>Loliodinae</taxon>
        <taxon>Loliinae</taxon>
        <taxon>Lolium</taxon>
    </lineage>
</organism>
<gene>
    <name evidence="4" type="ORF">QYE76_044953</name>
</gene>
<evidence type="ECO:0000313" key="5">
    <source>
        <dbReference type="Proteomes" id="UP001231189"/>
    </source>
</evidence>
<feature type="region of interest" description="Disordered" evidence="1">
    <location>
        <begin position="852"/>
        <end position="879"/>
    </location>
</feature>